<dbReference type="Gene3D" id="3.10.20.90">
    <property type="entry name" value="Phosphatidylinositol 3-kinase Catalytic Subunit, Chain A, domain 1"/>
    <property type="match status" value="1"/>
</dbReference>
<protein>
    <submittedName>
        <fullName evidence="2">ATG5 protein</fullName>
    </submittedName>
</protein>
<evidence type="ECO:0000313" key="3">
    <source>
        <dbReference type="Proteomes" id="UP001166093"/>
    </source>
</evidence>
<feature type="non-terminal residue" evidence="2">
    <location>
        <position position="1"/>
    </location>
</feature>
<keyword evidence="3" id="KW-1185">Reference proteome</keyword>
<dbReference type="InterPro" id="IPR048318">
    <property type="entry name" value="ATG5_UblB"/>
</dbReference>
<sequence>QSSFYHLSNISDVCPYISLPDAEILCHAFISSRLDSCNFLYGGHPSCSINQLQPVQNAATRILTRSKTTSNRPFIQKLFRPVTAEGQTRTLGDLLKEMFSAAVTPNGRLTKCIYCMYVL</sequence>
<dbReference type="Pfam" id="PF04106">
    <property type="entry name" value="ATG5_UblB"/>
    <property type="match status" value="1"/>
</dbReference>
<comment type="caution">
    <text evidence="2">The sequence shown here is derived from an EMBL/GenBank/DDBJ whole genome shotgun (WGS) entry which is preliminary data.</text>
</comment>
<name>A0ABS2XRP8_POLSP</name>
<reference evidence="2" key="1">
    <citation type="journal article" date="2021" name="Cell">
        <title>Tracing the genetic footprints of vertebrate landing in non-teleost ray-finned fishes.</title>
        <authorList>
            <person name="Bi X."/>
            <person name="Wang K."/>
            <person name="Yang L."/>
            <person name="Pan H."/>
            <person name="Jiang H."/>
            <person name="Wei Q."/>
            <person name="Fang M."/>
            <person name="Yu H."/>
            <person name="Zhu C."/>
            <person name="Cai Y."/>
            <person name="He Y."/>
            <person name="Gan X."/>
            <person name="Zeng H."/>
            <person name="Yu D."/>
            <person name="Zhu Y."/>
            <person name="Jiang H."/>
            <person name="Qiu Q."/>
            <person name="Yang H."/>
            <person name="Zhang Y.E."/>
            <person name="Wang W."/>
            <person name="Zhu M."/>
            <person name="He S."/>
            <person name="Zhang G."/>
        </authorList>
    </citation>
    <scope>NUCLEOTIDE SEQUENCE</scope>
    <source>
        <strain evidence="2">Pddl_001</strain>
    </source>
</reference>
<gene>
    <name evidence="2" type="primary">Atg5_1</name>
    <name evidence="2" type="ORF">GTO93_0013577</name>
</gene>
<evidence type="ECO:0000259" key="1">
    <source>
        <dbReference type="Pfam" id="PF04106"/>
    </source>
</evidence>
<feature type="non-terminal residue" evidence="2">
    <location>
        <position position="119"/>
    </location>
</feature>
<dbReference type="EMBL" id="JAAWVQ010064643">
    <property type="protein sequence ID" value="MBN3276972.1"/>
    <property type="molecule type" value="Genomic_DNA"/>
</dbReference>
<accession>A0ABS2XRP8</accession>
<evidence type="ECO:0000313" key="2">
    <source>
        <dbReference type="EMBL" id="MBN3276972.1"/>
    </source>
</evidence>
<feature type="domain" description="Autophagy protein ATG5 UblB" evidence="1">
    <location>
        <begin position="62"/>
        <end position="105"/>
    </location>
</feature>
<proteinExistence type="predicted"/>
<organism evidence="2 3">
    <name type="scientific">Polyodon spathula</name>
    <name type="common">North American paddlefish</name>
    <name type="synonym">Squalus spathula</name>
    <dbReference type="NCBI Taxonomy" id="7913"/>
    <lineage>
        <taxon>Eukaryota</taxon>
        <taxon>Metazoa</taxon>
        <taxon>Chordata</taxon>
        <taxon>Craniata</taxon>
        <taxon>Vertebrata</taxon>
        <taxon>Euteleostomi</taxon>
        <taxon>Actinopterygii</taxon>
        <taxon>Chondrostei</taxon>
        <taxon>Acipenseriformes</taxon>
        <taxon>Polyodontidae</taxon>
        <taxon>Polyodon</taxon>
    </lineage>
</organism>
<dbReference type="Proteomes" id="UP001166093">
    <property type="component" value="Unassembled WGS sequence"/>
</dbReference>